<gene>
    <name evidence="2" type="primary">LOC136089507</name>
</gene>
<dbReference type="PANTHER" id="PTHR46601">
    <property type="entry name" value="ULP_PROTEASE DOMAIN-CONTAINING PROTEIN"/>
    <property type="match status" value="1"/>
</dbReference>
<proteinExistence type="predicted"/>
<dbReference type="PANTHER" id="PTHR46601:SF1">
    <property type="entry name" value="ADF-H DOMAIN-CONTAINING PROTEIN"/>
    <property type="match status" value="1"/>
</dbReference>
<evidence type="ECO:0000313" key="2">
    <source>
        <dbReference type="RefSeq" id="XP_065671621.1"/>
    </source>
</evidence>
<reference evidence="2" key="1">
    <citation type="submission" date="2025-08" db="UniProtKB">
        <authorList>
            <consortium name="RefSeq"/>
        </authorList>
    </citation>
    <scope>IDENTIFICATION</scope>
</reference>
<organism evidence="1 2">
    <name type="scientific">Hydra vulgaris</name>
    <name type="common">Hydra</name>
    <name type="synonym">Hydra attenuata</name>
    <dbReference type="NCBI Taxonomy" id="6087"/>
    <lineage>
        <taxon>Eukaryota</taxon>
        <taxon>Metazoa</taxon>
        <taxon>Cnidaria</taxon>
        <taxon>Hydrozoa</taxon>
        <taxon>Hydroidolina</taxon>
        <taxon>Anthoathecata</taxon>
        <taxon>Aplanulata</taxon>
        <taxon>Hydridae</taxon>
        <taxon>Hydra</taxon>
    </lineage>
</organism>
<dbReference type="RefSeq" id="XP_065671621.1">
    <property type="nucleotide sequence ID" value="XM_065815549.1"/>
</dbReference>
<evidence type="ECO:0000313" key="1">
    <source>
        <dbReference type="Proteomes" id="UP001652625"/>
    </source>
</evidence>
<keyword evidence="1" id="KW-1185">Reference proteome</keyword>
<dbReference type="GeneID" id="136089507"/>
<name>A0ABM4DB93_HYDVU</name>
<sequence length="286" mass="33191">MLKTITLNNRFNIVPGQKICTNCLVKLKASTEINTDNFDIADDYTNESINKENVFNFQQEADINKNRQELSDCFSIIGVSPVKLHGKPFANCMSIGEKKIKTVTTVFKEKLSSFLKIPLTEVEVFDNEYILDLKKKVVQFKKLLVLIKDKLEKCCSFRDKIQVLNLYPQEWSIEAASEYFGVSKYLIIKSRSVAKKEGVFAVPQTKRGKILPDQINTLVKYFYEDGENSRRMNGQKDFVSVSWKVHMQKRLLLSTLKELFVSFKILYPHVKLRFSKFCVLRPKWCV</sequence>
<accession>A0ABM4DB93</accession>
<dbReference type="Proteomes" id="UP001652625">
    <property type="component" value="Chromosome 13"/>
</dbReference>
<protein>
    <submittedName>
        <fullName evidence="2">Uncharacterized protein LOC136089507</fullName>
    </submittedName>
</protein>